<dbReference type="EMBL" id="CP016282">
    <property type="protein sequence ID" value="ANP71192.1"/>
    <property type="molecule type" value="Genomic_DNA"/>
</dbReference>
<dbReference type="SUPFAM" id="SSF159275">
    <property type="entry name" value="PA1994-like"/>
    <property type="match status" value="1"/>
</dbReference>
<keyword evidence="2" id="KW-1185">Reference proteome</keyword>
<sequence>MHLKTLPRQASWRHSGVRQGFEVLFTDSGPRGHRLRGVSTAVEDASAWSVDYSIDLDPVWRTQEVRAAASTVDGERHTVLRRSADRGWEVDGIPRADLTGCVDVDFESSCVTNTLPLHRLEFVAGEPVRVPAAFVRANDLSIVRLEQEYTLTALSPRGLSFHYESRSFDVTCELTFDTAGLILAYPGIAVRDA</sequence>
<dbReference type="AlphaFoldDB" id="A0A1B1BF53"/>
<organism evidence="1 2">
    <name type="scientific">Cryobacterium arcticum</name>
    <dbReference type="NCBI Taxonomy" id="670052"/>
    <lineage>
        <taxon>Bacteria</taxon>
        <taxon>Bacillati</taxon>
        <taxon>Actinomycetota</taxon>
        <taxon>Actinomycetes</taxon>
        <taxon>Micrococcales</taxon>
        <taxon>Microbacteriaceae</taxon>
        <taxon>Cryobacterium</taxon>
    </lineage>
</organism>
<proteinExistence type="predicted"/>
<reference evidence="1 2" key="1">
    <citation type="submission" date="2016-06" db="EMBL/GenBank/DDBJ databases">
        <title>Genome sequencing of Cryobacterium arcticum PAMC 27867.</title>
        <authorList>
            <person name="Lee J."/>
            <person name="Kim O.-S."/>
        </authorList>
    </citation>
    <scope>NUCLEOTIDE SEQUENCE [LARGE SCALE GENOMIC DNA]</scope>
    <source>
        <strain evidence="1 2">PAMC 27867</strain>
    </source>
</reference>
<dbReference type="OrthoDB" id="7347529at2"/>
<dbReference type="KEGG" id="cart:PA27867_0218"/>
<protein>
    <recommendedName>
        <fullName evidence="3">Glycolipid-binding domain-containing protein</fullName>
    </recommendedName>
</protein>
<dbReference type="STRING" id="670052.PA27867_0218"/>
<dbReference type="RefSeq" id="WP_066592010.1">
    <property type="nucleotide sequence ID" value="NZ_CP016282.1"/>
</dbReference>
<evidence type="ECO:0000313" key="1">
    <source>
        <dbReference type="EMBL" id="ANP71192.1"/>
    </source>
</evidence>
<gene>
    <name evidence="1" type="ORF">PA27867_0218</name>
</gene>
<dbReference type="Proteomes" id="UP000092582">
    <property type="component" value="Chromosome 1"/>
</dbReference>
<accession>A0A1B1BF53</accession>
<evidence type="ECO:0000313" key="2">
    <source>
        <dbReference type="Proteomes" id="UP000092582"/>
    </source>
</evidence>
<evidence type="ECO:0008006" key="3">
    <source>
        <dbReference type="Google" id="ProtNLM"/>
    </source>
</evidence>
<dbReference type="Pfam" id="PF06475">
    <property type="entry name" value="Glycolipid_bind"/>
    <property type="match status" value="1"/>
</dbReference>
<name>A0A1B1BF53_9MICO</name>
<dbReference type="InterPro" id="IPR009467">
    <property type="entry name" value="Glycolipid-bd_prot_put"/>
</dbReference>